<dbReference type="GeneID" id="66106795"/>
<evidence type="ECO:0000313" key="1">
    <source>
        <dbReference type="EMBL" id="KAG7441354.1"/>
    </source>
</evidence>
<comment type="caution">
    <text evidence="1">The sequence shown here is derived from an EMBL/GenBank/DDBJ whole genome shotgun (WGS) entry which is preliminary data.</text>
</comment>
<dbReference type="AlphaFoldDB" id="A0A9P7VIK5"/>
<reference evidence="1" key="1">
    <citation type="submission" date="2020-11" db="EMBL/GenBank/DDBJ databases">
        <title>Adaptations for nitrogen fixation in a non-lichenized fungal sporocarp promotes dispersal by wood-feeding termites.</title>
        <authorList>
            <consortium name="DOE Joint Genome Institute"/>
            <person name="Koch R.A."/>
            <person name="Yoon G."/>
            <person name="Arayal U."/>
            <person name="Lail K."/>
            <person name="Amirebrahimi M."/>
            <person name="Labutti K."/>
            <person name="Lipzen A."/>
            <person name="Riley R."/>
            <person name="Barry K."/>
            <person name="Henrissat B."/>
            <person name="Grigoriev I.V."/>
            <person name="Herr J.R."/>
            <person name="Aime M.C."/>
        </authorList>
    </citation>
    <scope>NUCLEOTIDE SEQUENCE</scope>
    <source>
        <strain evidence="1">MCA 3950</strain>
    </source>
</reference>
<protein>
    <submittedName>
        <fullName evidence="1">Uncharacterized protein</fullName>
    </submittedName>
</protein>
<dbReference type="Proteomes" id="UP000812287">
    <property type="component" value="Unassembled WGS sequence"/>
</dbReference>
<accession>A0A9P7VIK5</accession>
<proteinExistence type="predicted"/>
<evidence type="ECO:0000313" key="2">
    <source>
        <dbReference type="Proteomes" id="UP000812287"/>
    </source>
</evidence>
<name>A0A9P7VIK5_9AGAR</name>
<organism evidence="1 2">
    <name type="scientific">Guyanagaster necrorhizus</name>
    <dbReference type="NCBI Taxonomy" id="856835"/>
    <lineage>
        <taxon>Eukaryota</taxon>
        <taxon>Fungi</taxon>
        <taxon>Dikarya</taxon>
        <taxon>Basidiomycota</taxon>
        <taxon>Agaricomycotina</taxon>
        <taxon>Agaricomycetes</taxon>
        <taxon>Agaricomycetidae</taxon>
        <taxon>Agaricales</taxon>
        <taxon>Marasmiineae</taxon>
        <taxon>Physalacriaceae</taxon>
        <taxon>Guyanagaster</taxon>
    </lineage>
</organism>
<dbReference type="RefSeq" id="XP_043034854.1">
    <property type="nucleotide sequence ID" value="XM_043184498.1"/>
</dbReference>
<sequence length="160" mass="17375">MPRVFKTPRHKEIALEAVFSQVASAQKHAPHQKASTPGGEMMVHEDPPASVFTPALNSLAASMVSPPTECLRTPVFMLTASSSTEELAALFVFDLKPTIRTMVTLKNTPTAAAPLSEQDVTMDEYTALSEMESDTDNLFNFRDVNLSDVEIGSTANFISI</sequence>
<keyword evidence="2" id="KW-1185">Reference proteome</keyword>
<gene>
    <name evidence="1" type="ORF">BT62DRAFT_923328</name>
</gene>
<dbReference type="EMBL" id="MU250560">
    <property type="protein sequence ID" value="KAG7441354.1"/>
    <property type="molecule type" value="Genomic_DNA"/>
</dbReference>